<reference evidence="2" key="1">
    <citation type="journal article" date="2019" name="Int. J. Syst. Evol. Microbiol.">
        <title>The Global Catalogue of Microorganisms (GCM) 10K type strain sequencing project: providing services to taxonomists for standard genome sequencing and annotation.</title>
        <authorList>
            <consortium name="The Broad Institute Genomics Platform"/>
            <consortium name="The Broad Institute Genome Sequencing Center for Infectious Disease"/>
            <person name="Wu L."/>
            <person name="Ma J."/>
        </authorList>
    </citation>
    <scope>NUCLEOTIDE SEQUENCE [LARGE SCALE GENOMIC DNA]</scope>
    <source>
        <strain evidence="2">NBRC 110633</strain>
    </source>
</reference>
<organism evidence="1 2">
    <name type="scientific">Vibrio hyugaensis</name>
    <dbReference type="NCBI Taxonomy" id="1534743"/>
    <lineage>
        <taxon>Bacteria</taxon>
        <taxon>Pseudomonadati</taxon>
        <taxon>Pseudomonadota</taxon>
        <taxon>Gammaproteobacteria</taxon>
        <taxon>Vibrionales</taxon>
        <taxon>Vibrionaceae</taxon>
        <taxon>Vibrio</taxon>
    </lineage>
</organism>
<keyword evidence="2" id="KW-1185">Reference proteome</keyword>
<dbReference type="Proteomes" id="UP001156669">
    <property type="component" value="Unassembled WGS sequence"/>
</dbReference>
<protein>
    <submittedName>
        <fullName evidence="1">Uncharacterized protein</fullName>
    </submittedName>
</protein>
<sequence>MKIECPHCQADNDIEFAENISCKECEKSFKGFSFSKRRWVSASTTLLIGAFGGYQVNNAFDEERYPLEVEYAIIDTCVNSSQNMVDVSWYENKRDTCLCAMSKTEKAIPYSEYKADNKPFIAAFIHNSKSC</sequence>
<comment type="caution">
    <text evidence="1">The sequence shown here is derived from an EMBL/GenBank/DDBJ whole genome shotgun (WGS) entry which is preliminary data.</text>
</comment>
<evidence type="ECO:0000313" key="2">
    <source>
        <dbReference type="Proteomes" id="UP001156669"/>
    </source>
</evidence>
<name>A0ABQ5Y2U5_9VIBR</name>
<dbReference type="EMBL" id="BSOE01000052">
    <property type="protein sequence ID" value="GLR05223.1"/>
    <property type="molecule type" value="Genomic_DNA"/>
</dbReference>
<gene>
    <name evidence="1" type="ORF">GCM10007906_28110</name>
</gene>
<proteinExistence type="predicted"/>
<dbReference type="RefSeq" id="WP_045403582.1">
    <property type="nucleotide sequence ID" value="NZ_BBLD01000063.1"/>
</dbReference>
<evidence type="ECO:0000313" key="1">
    <source>
        <dbReference type="EMBL" id="GLR05223.1"/>
    </source>
</evidence>
<accession>A0ABQ5Y2U5</accession>